<sequence length="414" mass="43866">MAARNGLIAALDVGTTKVCCFIAKIQDDGSPRMVGIGHQVARGMRNGAVVDMEELETSIRAAVESAEEMANDQVRAVAVNISGGHPGSANVKVEVAMNGHAVNEADIRRMLEHGRAHHESPDRELIHAIPVDYTIDGNEGIKDPRGMFGDRLGVAIHVIAAGIGPVRNLCTVVNRCHLDIEARVVSPYASGLACLVEDEKELGVTCIDMGGGTTSIAVFLGGQLVHTDVIAVGGAYVTSDIARGLSTPVIHAERLKTLYGSVIPSANDDREIFKVPLVGEDEDGASNQVQRSMLIQIIQPRLEETFELVRSHLEQGGFDKLAGRRVVLTGGASQMQGARDLAGHVLDKQVRLGKPIGLHGLPEATGGPAFSTCAGLIRYALAHAPAQSRGKRTGKSGEGQGGWGRLGSWLKRNF</sequence>
<accession>A0A0C2YQ62</accession>
<keyword evidence="2 5" id="KW-0132">Cell division</keyword>
<dbReference type="Proteomes" id="UP000031971">
    <property type="component" value="Unassembled WGS sequence"/>
</dbReference>
<dbReference type="OrthoDB" id="9810567at2"/>
<dbReference type="InterPro" id="IPR043129">
    <property type="entry name" value="ATPase_NBD"/>
</dbReference>
<feature type="domain" description="SHS2" evidence="8">
    <location>
        <begin position="8"/>
        <end position="194"/>
    </location>
</feature>
<dbReference type="PANTHER" id="PTHR32432:SF4">
    <property type="entry name" value="CELL DIVISION PROTEIN FTSA"/>
    <property type="match status" value="1"/>
</dbReference>
<dbReference type="Gene3D" id="3.30.420.40">
    <property type="match status" value="2"/>
</dbReference>
<dbReference type="PANTHER" id="PTHR32432">
    <property type="entry name" value="CELL DIVISION PROTEIN FTSA-RELATED"/>
    <property type="match status" value="1"/>
</dbReference>
<comment type="subcellular location">
    <subcellularLocation>
        <location evidence="5">Cell membrane</location>
        <topology evidence="5">Peripheral membrane protein</topology>
        <orientation evidence="5">Cytoplasmic side</orientation>
    </subcellularLocation>
    <text evidence="5">Localizes to the Z ring in an FtsZ-dependent manner. Targeted to the membrane through a conserved C-terminal amphipathic helix.</text>
</comment>
<evidence type="ECO:0000256" key="5">
    <source>
        <dbReference type="HAMAP-Rule" id="MF_02033"/>
    </source>
</evidence>
<dbReference type="HAMAP" id="MF_02033">
    <property type="entry name" value="FtsA"/>
    <property type="match status" value="1"/>
</dbReference>
<evidence type="ECO:0000313" key="9">
    <source>
        <dbReference type="EMBL" id="KIL96805.1"/>
    </source>
</evidence>
<dbReference type="CDD" id="cd24048">
    <property type="entry name" value="ASKHA_NBD_FtsA"/>
    <property type="match status" value="1"/>
</dbReference>
<evidence type="ECO:0000256" key="6">
    <source>
        <dbReference type="PIRNR" id="PIRNR003101"/>
    </source>
</evidence>
<protein>
    <recommendedName>
        <fullName evidence="5 6">Cell division protein FtsA</fullName>
    </recommendedName>
</protein>
<dbReference type="Pfam" id="PF14450">
    <property type="entry name" value="FtsA"/>
    <property type="match status" value="2"/>
</dbReference>
<evidence type="ECO:0000256" key="2">
    <source>
        <dbReference type="ARBA" id="ARBA00022618"/>
    </source>
</evidence>
<dbReference type="Pfam" id="PF02491">
    <property type="entry name" value="SHS2_FTSA"/>
    <property type="match status" value="1"/>
</dbReference>
<evidence type="ECO:0000256" key="1">
    <source>
        <dbReference type="ARBA" id="ARBA00022475"/>
    </source>
</evidence>
<reference evidence="9 10" key="1">
    <citation type="submission" date="2015-01" db="EMBL/GenBank/DDBJ databases">
        <title>Genome Sequence of Magnetospirillum magnetotacticum Strain MS-1.</title>
        <authorList>
            <person name="Marinov G.K."/>
            <person name="Smalley M.D."/>
            <person name="DeSalvo G."/>
        </authorList>
    </citation>
    <scope>NUCLEOTIDE SEQUENCE [LARGE SCALE GENOMIC DNA]</scope>
    <source>
        <strain evidence="9 10">MS-1</strain>
    </source>
</reference>
<comment type="similarity">
    <text evidence="5 6">Belongs to the FtsA/MreB family.</text>
</comment>
<feature type="compositionally biased region" description="Gly residues" evidence="7">
    <location>
        <begin position="396"/>
        <end position="405"/>
    </location>
</feature>
<dbReference type="GO" id="GO:0009898">
    <property type="term" value="C:cytoplasmic side of plasma membrane"/>
    <property type="evidence" value="ECO:0007669"/>
    <property type="project" value="UniProtKB-UniRule"/>
</dbReference>
<evidence type="ECO:0000259" key="8">
    <source>
        <dbReference type="SMART" id="SM00842"/>
    </source>
</evidence>
<dbReference type="RefSeq" id="WP_041042860.1">
    <property type="nucleotide sequence ID" value="NZ_JXSL01000034.1"/>
</dbReference>
<dbReference type="NCBIfam" id="TIGR01174">
    <property type="entry name" value="ftsA"/>
    <property type="match status" value="1"/>
</dbReference>
<dbReference type="SUPFAM" id="SSF53067">
    <property type="entry name" value="Actin-like ATPase domain"/>
    <property type="match status" value="2"/>
</dbReference>
<dbReference type="SMART" id="SM00842">
    <property type="entry name" value="FtsA"/>
    <property type="match status" value="1"/>
</dbReference>
<proteinExistence type="inferred from homology"/>
<dbReference type="STRING" id="272627.CCC_01671"/>
<keyword evidence="1 5" id="KW-1003">Cell membrane</keyword>
<dbReference type="EMBL" id="JXSL01000034">
    <property type="protein sequence ID" value="KIL96805.1"/>
    <property type="molecule type" value="Genomic_DNA"/>
</dbReference>
<dbReference type="InterPro" id="IPR003494">
    <property type="entry name" value="SHS2_FtsA"/>
</dbReference>
<dbReference type="InterPro" id="IPR050696">
    <property type="entry name" value="FtsA/MreB"/>
</dbReference>
<evidence type="ECO:0000313" key="10">
    <source>
        <dbReference type="Proteomes" id="UP000031971"/>
    </source>
</evidence>
<organism evidence="9 10">
    <name type="scientific">Paramagnetospirillum magnetotacticum MS-1</name>
    <dbReference type="NCBI Taxonomy" id="272627"/>
    <lineage>
        <taxon>Bacteria</taxon>
        <taxon>Pseudomonadati</taxon>
        <taxon>Pseudomonadota</taxon>
        <taxon>Alphaproteobacteria</taxon>
        <taxon>Rhodospirillales</taxon>
        <taxon>Magnetospirillaceae</taxon>
        <taxon>Paramagnetospirillum</taxon>
    </lineage>
</organism>
<keyword evidence="4 5" id="KW-0131">Cell cycle</keyword>
<keyword evidence="10" id="KW-1185">Reference proteome</keyword>
<comment type="function">
    <text evidence="5 6">Cell division protein that is involved in the assembly of the Z ring. May serve as a membrane anchor for the Z ring.</text>
</comment>
<comment type="subunit">
    <text evidence="5">Self-interacts. Interacts with FtsZ.</text>
</comment>
<comment type="caution">
    <text evidence="9">The sequence shown here is derived from an EMBL/GenBank/DDBJ whole genome shotgun (WGS) entry which is preliminary data.</text>
</comment>
<evidence type="ECO:0000256" key="7">
    <source>
        <dbReference type="SAM" id="MobiDB-lite"/>
    </source>
</evidence>
<feature type="region of interest" description="Disordered" evidence="7">
    <location>
        <begin position="387"/>
        <end position="407"/>
    </location>
</feature>
<keyword evidence="3 5" id="KW-0472">Membrane</keyword>
<name>A0A0C2YQ62_PARME</name>
<dbReference type="GO" id="GO:0043093">
    <property type="term" value="P:FtsZ-dependent cytokinesis"/>
    <property type="evidence" value="ECO:0007669"/>
    <property type="project" value="UniProtKB-UniRule"/>
</dbReference>
<gene>
    <name evidence="5" type="primary">ftsA</name>
    <name evidence="9" type="ORF">CCC_01671</name>
</gene>
<dbReference type="InterPro" id="IPR020823">
    <property type="entry name" value="Cell_div_FtsA"/>
</dbReference>
<evidence type="ECO:0000256" key="4">
    <source>
        <dbReference type="ARBA" id="ARBA00023306"/>
    </source>
</evidence>
<dbReference type="PIRSF" id="PIRSF003101">
    <property type="entry name" value="FtsA"/>
    <property type="match status" value="1"/>
</dbReference>
<evidence type="ECO:0000256" key="3">
    <source>
        <dbReference type="ARBA" id="ARBA00023136"/>
    </source>
</evidence>
<dbReference type="GO" id="GO:0032153">
    <property type="term" value="C:cell division site"/>
    <property type="evidence" value="ECO:0007669"/>
    <property type="project" value="UniProtKB-UniRule"/>
</dbReference>
<dbReference type="AlphaFoldDB" id="A0A0C2YQ62"/>